<accession>A0ABD6E7Z4</accession>
<evidence type="ECO:0000259" key="14">
    <source>
        <dbReference type="Pfam" id="PF17039"/>
    </source>
</evidence>
<keyword evidence="8 12" id="KW-1133">Transmembrane helix</keyword>
<keyword evidence="7" id="KW-0735">Signal-anchor</keyword>
<name>A0ABD6E7Z4_9BILA</name>
<dbReference type="EMBL" id="JBGFUD010001377">
    <property type="protein sequence ID" value="MFH4976205.1"/>
    <property type="molecule type" value="Genomic_DNA"/>
</dbReference>
<keyword evidence="11" id="KW-0325">Glycoprotein</keyword>
<organism evidence="15 16">
    <name type="scientific">Gnathostoma spinigerum</name>
    <dbReference type="NCBI Taxonomy" id="75299"/>
    <lineage>
        <taxon>Eukaryota</taxon>
        <taxon>Metazoa</taxon>
        <taxon>Ecdysozoa</taxon>
        <taxon>Nematoda</taxon>
        <taxon>Chromadorea</taxon>
        <taxon>Rhabditida</taxon>
        <taxon>Spirurina</taxon>
        <taxon>Gnathostomatomorpha</taxon>
        <taxon>Gnathostomatoidea</taxon>
        <taxon>Gnathostomatidae</taxon>
        <taxon>Gnathostoma</taxon>
    </lineage>
</organism>
<dbReference type="InterPro" id="IPR031481">
    <property type="entry name" value="Glyco_tran_10_N"/>
</dbReference>
<dbReference type="FunFam" id="3.40.50.11660:FF:000004">
    <property type="entry name" value="Glycoprotein 3-alpha-L-fucosyltransferase A"/>
    <property type="match status" value="1"/>
</dbReference>
<dbReference type="GO" id="GO:0032580">
    <property type="term" value="C:Golgi cisterna membrane"/>
    <property type="evidence" value="ECO:0007669"/>
    <property type="project" value="UniProtKB-SubCell"/>
</dbReference>
<dbReference type="PANTHER" id="PTHR48438:SF1">
    <property type="entry name" value="ALPHA-(1,3)-FUCOSYLTRANSFERASE C-RELATED"/>
    <property type="match status" value="1"/>
</dbReference>
<evidence type="ECO:0000256" key="9">
    <source>
        <dbReference type="ARBA" id="ARBA00023034"/>
    </source>
</evidence>
<dbReference type="InterPro" id="IPR055270">
    <property type="entry name" value="Glyco_tran_10_C"/>
</dbReference>
<dbReference type="AlphaFoldDB" id="A0ABD6E7Z4"/>
<gene>
    <name evidence="15" type="ORF">AB6A40_002914</name>
</gene>
<protein>
    <recommendedName>
        <fullName evidence="12">Fucosyltransferase</fullName>
        <ecNumber evidence="12">2.4.1.-</ecNumber>
    </recommendedName>
</protein>
<comment type="pathway">
    <text evidence="2">Protein modification; protein glycosylation.</text>
</comment>
<dbReference type="GO" id="GO:0008417">
    <property type="term" value="F:fucosyltransferase activity"/>
    <property type="evidence" value="ECO:0007669"/>
    <property type="project" value="UniProtKB-ARBA"/>
</dbReference>
<evidence type="ECO:0000256" key="8">
    <source>
        <dbReference type="ARBA" id="ARBA00022989"/>
    </source>
</evidence>
<evidence type="ECO:0000256" key="7">
    <source>
        <dbReference type="ARBA" id="ARBA00022968"/>
    </source>
</evidence>
<evidence type="ECO:0000256" key="3">
    <source>
        <dbReference type="ARBA" id="ARBA00008919"/>
    </source>
</evidence>
<evidence type="ECO:0000259" key="13">
    <source>
        <dbReference type="Pfam" id="PF00852"/>
    </source>
</evidence>
<dbReference type="InterPro" id="IPR038577">
    <property type="entry name" value="GT10-like_C_sf"/>
</dbReference>
<dbReference type="Pfam" id="PF17039">
    <property type="entry name" value="Glyco_tran_10_N"/>
    <property type="match status" value="1"/>
</dbReference>
<evidence type="ECO:0000256" key="1">
    <source>
        <dbReference type="ARBA" id="ARBA00004447"/>
    </source>
</evidence>
<evidence type="ECO:0000256" key="4">
    <source>
        <dbReference type="ARBA" id="ARBA00022676"/>
    </source>
</evidence>
<dbReference type="Gene3D" id="3.40.50.11660">
    <property type="entry name" value="Glycosyl transferase family 10, C-terminal domain"/>
    <property type="match status" value="1"/>
</dbReference>
<keyword evidence="4 12" id="KW-0328">Glycosyltransferase</keyword>
<evidence type="ECO:0000256" key="5">
    <source>
        <dbReference type="ARBA" id="ARBA00022679"/>
    </source>
</evidence>
<sequence length="456" mass="52894">MRTVHTTISHRYGSLRWIRFVLQCLRKLFFAVFVVACLLSLYVSLHSFQTVTSFYTYSNMLPSISLFSGEVGAKSNGTKAQYDSSNSSLNSIQNETLRMKPILFASKKYGALLVESIIGVNDDLLRNRMEPPIVNGAPKVIWTDVEDLSADNLGGCPNWGCIITKDNAIEKADALIIRHRNIKRSNPQQYMVYYSQEAPPNAFIPTAMEGLNMTLSYRFDSPVASPYGYTVKLAPPSRSRFSYIGKNYLTSKIQPVAWFVSNCWTNSKRENLVKDLKEFISVDIYGQCFNGMICKQYDSCEAKIYKKYFFYLALENVVCKDYITEKLWDRGLSQVIVPIVLVRKVLQPYAPPHSFIAFDDFASVEELAAYLKYLIKNTTAYLEYFRWKQNYKVIFLDGINHDQMERPWGLCQLCRLLWKSPREVYHLRNFTQWWSYSCNDWYRRSQLMELSSQKIT</sequence>
<evidence type="ECO:0000313" key="16">
    <source>
        <dbReference type="Proteomes" id="UP001608902"/>
    </source>
</evidence>
<proteinExistence type="inferred from homology"/>
<evidence type="ECO:0000256" key="6">
    <source>
        <dbReference type="ARBA" id="ARBA00022692"/>
    </source>
</evidence>
<evidence type="ECO:0000313" key="15">
    <source>
        <dbReference type="EMBL" id="MFH4976205.1"/>
    </source>
</evidence>
<dbReference type="InterPro" id="IPR001503">
    <property type="entry name" value="Glyco_trans_10"/>
</dbReference>
<comment type="caution">
    <text evidence="15">The sequence shown here is derived from an EMBL/GenBank/DDBJ whole genome shotgun (WGS) entry which is preliminary data.</text>
</comment>
<keyword evidence="9 12" id="KW-0333">Golgi apparatus</keyword>
<keyword evidence="5 12" id="KW-0808">Transferase</keyword>
<comment type="subcellular location">
    <subcellularLocation>
        <location evidence="1 12">Golgi apparatus</location>
        <location evidence="1 12">Golgi stack membrane</location>
        <topology evidence="1 12">Single-pass type II membrane protein</topology>
    </subcellularLocation>
</comment>
<dbReference type="SUPFAM" id="SSF53756">
    <property type="entry name" value="UDP-Glycosyltransferase/glycogen phosphorylase"/>
    <property type="match status" value="1"/>
</dbReference>
<dbReference type="PANTHER" id="PTHR48438">
    <property type="entry name" value="ALPHA-(1,3)-FUCOSYLTRANSFERASE C-RELATED"/>
    <property type="match status" value="1"/>
</dbReference>
<feature type="transmembrane region" description="Helical" evidence="12">
    <location>
        <begin position="28"/>
        <end position="45"/>
    </location>
</feature>
<feature type="domain" description="Fucosyltransferase N-terminal" evidence="14">
    <location>
        <begin position="150"/>
        <end position="228"/>
    </location>
</feature>
<comment type="similarity">
    <text evidence="3 12">Belongs to the glycosyltransferase 10 family.</text>
</comment>
<keyword evidence="6 12" id="KW-0812">Transmembrane</keyword>
<dbReference type="EC" id="2.4.1.-" evidence="12"/>
<evidence type="ECO:0000256" key="11">
    <source>
        <dbReference type="ARBA" id="ARBA00023180"/>
    </source>
</evidence>
<keyword evidence="10 12" id="KW-0472">Membrane</keyword>
<evidence type="ECO:0000256" key="2">
    <source>
        <dbReference type="ARBA" id="ARBA00004922"/>
    </source>
</evidence>
<dbReference type="Proteomes" id="UP001608902">
    <property type="component" value="Unassembled WGS sequence"/>
</dbReference>
<feature type="domain" description="Fucosyltransferase C-terminal" evidence="13">
    <location>
        <begin position="250"/>
        <end position="433"/>
    </location>
</feature>
<evidence type="ECO:0000256" key="10">
    <source>
        <dbReference type="ARBA" id="ARBA00023136"/>
    </source>
</evidence>
<reference evidence="15 16" key="1">
    <citation type="submission" date="2024-08" db="EMBL/GenBank/DDBJ databases">
        <title>Gnathostoma spinigerum genome.</title>
        <authorList>
            <person name="Gonzalez-Bertolin B."/>
            <person name="Monzon S."/>
            <person name="Zaballos A."/>
            <person name="Jimenez P."/>
            <person name="Dekumyoy P."/>
            <person name="Varona S."/>
            <person name="Cuesta I."/>
            <person name="Sumanam S."/>
            <person name="Adisakwattana P."/>
            <person name="Gasser R.B."/>
            <person name="Hernandez-Gonzalez A."/>
            <person name="Young N.D."/>
            <person name="Perteguer M.J."/>
        </authorList>
    </citation>
    <scope>NUCLEOTIDE SEQUENCE [LARGE SCALE GENOMIC DNA]</scope>
    <source>
        <strain evidence="15">AL3</strain>
        <tissue evidence="15">Liver</tissue>
    </source>
</reference>
<evidence type="ECO:0000256" key="12">
    <source>
        <dbReference type="RuleBase" id="RU003832"/>
    </source>
</evidence>
<keyword evidence="16" id="KW-1185">Reference proteome</keyword>
<dbReference type="Pfam" id="PF00852">
    <property type="entry name" value="Glyco_transf_10"/>
    <property type="match status" value="1"/>
</dbReference>